<evidence type="ECO:0000313" key="7">
    <source>
        <dbReference type="EMBL" id="KAJ6632974.1"/>
    </source>
</evidence>
<proteinExistence type="inferred from homology"/>
<organism evidence="7 8">
    <name type="scientific">Pseudolycoriella hygida</name>
    <dbReference type="NCBI Taxonomy" id="35572"/>
    <lineage>
        <taxon>Eukaryota</taxon>
        <taxon>Metazoa</taxon>
        <taxon>Ecdysozoa</taxon>
        <taxon>Arthropoda</taxon>
        <taxon>Hexapoda</taxon>
        <taxon>Insecta</taxon>
        <taxon>Pterygota</taxon>
        <taxon>Neoptera</taxon>
        <taxon>Endopterygota</taxon>
        <taxon>Diptera</taxon>
        <taxon>Nematocera</taxon>
        <taxon>Sciaroidea</taxon>
        <taxon>Sciaridae</taxon>
        <taxon>Pseudolycoriella</taxon>
    </lineage>
</organism>
<dbReference type="Pfam" id="PF02441">
    <property type="entry name" value="Flavoprotein"/>
    <property type="match status" value="1"/>
</dbReference>
<dbReference type="Gene3D" id="3.40.50.1950">
    <property type="entry name" value="Flavin prenyltransferase-like"/>
    <property type="match status" value="1"/>
</dbReference>
<evidence type="ECO:0000256" key="3">
    <source>
        <dbReference type="ARBA" id="ARBA00056708"/>
    </source>
</evidence>
<keyword evidence="1" id="KW-0173">Coenzyme A biosynthesis</keyword>
<dbReference type="InterPro" id="IPR003382">
    <property type="entry name" value="Flavoprotein"/>
</dbReference>
<sequence>MSCNKKKFNILLGCTGSVATIKLPVVIQTLIEKQFTEDAKFEIKVILTENAKHFVDVRDITPDVTFLTDADEWNAWKQRGDPVLHIDLTKWADVFVIAPLDANSLAKMAQGLCDNLLLCTARAWNFNKPIFFCPAMNTFMWEHPITSEHVAKLVQWGYREIPCISKTLMCGDTGNGAMAEVDTIVSHIVEYFRSSNKDEI</sequence>
<accession>A0A9Q0MMM8</accession>
<dbReference type="GO" id="GO:0071513">
    <property type="term" value="C:phosphopantothenoylcysteine decarboxylase complex"/>
    <property type="evidence" value="ECO:0007669"/>
    <property type="project" value="TreeGrafter"/>
</dbReference>
<evidence type="ECO:0000259" key="6">
    <source>
        <dbReference type="Pfam" id="PF02441"/>
    </source>
</evidence>
<dbReference type="OrthoDB" id="1532798at2759"/>
<comment type="similarity">
    <text evidence="2">Belongs to the HFCD (homooligomeric flavin containing Cys decarboxylase) superfamily.</text>
</comment>
<evidence type="ECO:0000256" key="1">
    <source>
        <dbReference type="ARBA" id="ARBA00022993"/>
    </source>
</evidence>
<dbReference type="FunFam" id="3.40.50.1950:FF:000004">
    <property type="entry name" value="Phosphopantothenoylcysteine decarboxylase"/>
    <property type="match status" value="1"/>
</dbReference>
<dbReference type="InterPro" id="IPR036551">
    <property type="entry name" value="Flavin_trans-like"/>
</dbReference>
<evidence type="ECO:0000313" key="8">
    <source>
        <dbReference type="Proteomes" id="UP001151699"/>
    </source>
</evidence>
<dbReference type="PANTHER" id="PTHR14359:SF6">
    <property type="entry name" value="PHOSPHOPANTOTHENOYLCYSTEINE DECARBOXYLASE"/>
    <property type="match status" value="1"/>
</dbReference>
<dbReference type="PANTHER" id="PTHR14359">
    <property type="entry name" value="HOMO-OLIGOMERIC FLAVIN CONTAINING CYS DECARBOXYLASE FAMILY"/>
    <property type="match status" value="1"/>
</dbReference>
<dbReference type="GO" id="GO:0015937">
    <property type="term" value="P:coenzyme A biosynthetic process"/>
    <property type="evidence" value="ECO:0007669"/>
    <property type="project" value="UniProtKB-KW"/>
</dbReference>
<keyword evidence="8" id="KW-1185">Reference proteome</keyword>
<dbReference type="SUPFAM" id="SSF52507">
    <property type="entry name" value="Homo-oligomeric flavin-containing Cys decarboxylases, HFCD"/>
    <property type="match status" value="1"/>
</dbReference>
<gene>
    <name evidence="7" type="primary">Ppcdc</name>
    <name evidence="7" type="ORF">Bhyg_17377</name>
</gene>
<evidence type="ECO:0000256" key="4">
    <source>
        <dbReference type="ARBA" id="ARBA00070201"/>
    </source>
</evidence>
<dbReference type="Proteomes" id="UP001151699">
    <property type="component" value="Unassembled WGS sequence"/>
</dbReference>
<dbReference type="GO" id="GO:0010181">
    <property type="term" value="F:FMN binding"/>
    <property type="evidence" value="ECO:0007669"/>
    <property type="project" value="TreeGrafter"/>
</dbReference>
<dbReference type="GO" id="GO:0004633">
    <property type="term" value="F:phosphopantothenoylcysteine decarboxylase activity"/>
    <property type="evidence" value="ECO:0007669"/>
    <property type="project" value="TreeGrafter"/>
</dbReference>
<comment type="caution">
    <text evidence="7">The sequence shown here is derived from an EMBL/GenBank/DDBJ whole genome shotgun (WGS) entry which is preliminary data.</text>
</comment>
<feature type="domain" description="Flavoprotein" evidence="6">
    <location>
        <begin position="9"/>
        <end position="190"/>
    </location>
</feature>
<reference evidence="7" key="1">
    <citation type="submission" date="2022-07" db="EMBL/GenBank/DDBJ databases">
        <authorList>
            <person name="Trinca V."/>
            <person name="Uliana J.V.C."/>
            <person name="Torres T.T."/>
            <person name="Ward R.J."/>
            <person name="Monesi N."/>
        </authorList>
    </citation>
    <scope>NUCLEOTIDE SEQUENCE</scope>
    <source>
        <strain evidence="7">HSMRA1968</strain>
        <tissue evidence="7">Whole embryos</tissue>
    </source>
</reference>
<comment type="function">
    <text evidence="3">Catalyzes the decarboxylation of the cysteine moiety of 4-phosphopantothenoylcysteine to form 4'-phosphopantotheine and this reaction forms part of the biosynthesis of coenzyme A.</text>
</comment>
<evidence type="ECO:0000256" key="5">
    <source>
        <dbReference type="ARBA" id="ARBA00082063"/>
    </source>
</evidence>
<dbReference type="EMBL" id="WJQU01002349">
    <property type="protein sequence ID" value="KAJ6632974.1"/>
    <property type="molecule type" value="Genomic_DNA"/>
</dbReference>
<protein>
    <recommendedName>
        <fullName evidence="4">Phosphopantothenoylcysteine decarboxylase</fullName>
    </recommendedName>
    <alternativeName>
        <fullName evidence="5">CoaC</fullName>
    </alternativeName>
</protein>
<name>A0A9Q0MMM8_9DIPT</name>
<dbReference type="AlphaFoldDB" id="A0A9Q0MMM8"/>
<evidence type="ECO:0000256" key="2">
    <source>
        <dbReference type="ARBA" id="ARBA00038350"/>
    </source>
</evidence>